<evidence type="ECO:0000256" key="1">
    <source>
        <dbReference type="SAM" id="Coils"/>
    </source>
</evidence>
<feature type="compositionally biased region" description="Low complexity" evidence="2">
    <location>
        <begin position="256"/>
        <end position="267"/>
    </location>
</feature>
<keyword evidence="1" id="KW-0175">Coiled coil</keyword>
<feature type="compositionally biased region" description="Basic and acidic residues" evidence="2">
    <location>
        <begin position="426"/>
        <end position="445"/>
    </location>
</feature>
<dbReference type="AlphaFoldDB" id="A0A165QDX1"/>
<name>A0A165QDX1_9AGAM</name>
<feature type="compositionally biased region" description="Basic and acidic residues" evidence="2">
    <location>
        <begin position="236"/>
        <end position="252"/>
    </location>
</feature>
<feature type="compositionally biased region" description="Basic and acidic residues" evidence="2">
    <location>
        <begin position="13"/>
        <end position="22"/>
    </location>
</feature>
<reference evidence="3 4" key="1">
    <citation type="journal article" date="2016" name="Mol. Biol. Evol.">
        <title>Comparative Genomics of Early-Diverging Mushroom-Forming Fungi Provides Insights into the Origins of Lignocellulose Decay Capabilities.</title>
        <authorList>
            <person name="Nagy L.G."/>
            <person name="Riley R."/>
            <person name="Tritt A."/>
            <person name="Adam C."/>
            <person name="Daum C."/>
            <person name="Floudas D."/>
            <person name="Sun H."/>
            <person name="Yadav J.S."/>
            <person name="Pangilinan J."/>
            <person name="Larsson K.H."/>
            <person name="Matsuura K."/>
            <person name="Barry K."/>
            <person name="Labutti K."/>
            <person name="Kuo R."/>
            <person name="Ohm R.A."/>
            <person name="Bhattacharya S.S."/>
            <person name="Shirouzu T."/>
            <person name="Yoshinaga Y."/>
            <person name="Martin F.M."/>
            <person name="Grigoriev I.V."/>
            <person name="Hibbett D.S."/>
        </authorList>
    </citation>
    <scope>NUCLEOTIDE SEQUENCE [LARGE SCALE GENOMIC DNA]</scope>
    <source>
        <strain evidence="3 4">HHB14362 ss-1</strain>
    </source>
</reference>
<dbReference type="InParanoid" id="A0A165QDX1"/>
<organism evidence="3 4">
    <name type="scientific">Neolentinus lepideus HHB14362 ss-1</name>
    <dbReference type="NCBI Taxonomy" id="1314782"/>
    <lineage>
        <taxon>Eukaryota</taxon>
        <taxon>Fungi</taxon>
        <taxon>Dikarya</taxon>
        <taxon>Basidiomycota</taxon>
        <taxon>Agaricomycotina</taxon>
        <taxon>Agaricomycetes</taxon>
        <taxon>Gloeophyllales</taxon>
        <taxon>Gloeophyllaceae</taxon>
        <taxon>Neolentinus</taxon>
    </lineage>
</organism>
<feature type="compositionally biased region" description="Basic residues" evidence="2">
    <location>
        <begin position="52"/>
        <end position="65"/>
    </location>
</feature>
<dbReference type="OrthoDB" id="2804750at2759"/>
<feature type="region of interest" description="Disordered" evidence="2">
    <location>
        <begin position="555"/>
        <end position="603"/>
    </location>
</feature>
<evidence type="ECO:0000313" key="3">
    <source>
        <dbReference type="EMBL" id="KZT22295.1"/>
    </source>
</evidence>
<feature type="compositionally biased region" description="Polar residues" evidence="2">
    <location>
        <begin position="290"/>
        <end position="303"/>
    </location>
</feature>
<keyword evidence="4" id="KW-1185">Reference proteome</keyword>
<feature type="coiled-coil region" evidence="1">
    <location>
        <begin position="471"/>
        <end position="498"/>
    </location>
</feature>
<accession>A0A165QDX1</accession>
<feature type="region of interest" description="Disordered" evidence="2">
    <location>
        <begin position="1"/>
        <end position="355"/>
    </location>
</feature>
<feature type="compositionally biased region" description="Pro residues" evidence="2">
    <location>
        <begin position="336"/>
        <end position="347"/>
    </location>
</feature>
<feature type="region of interest" description="Disordered" evidence="2">
    <location>
        <begin position="380"/>
        <end position="445"/>
    </location>
</feature>
<protein>
    <submittedName>
        <fullName evidence="3">Uncharacterized protein</fullName>
    </submittedName>
</protein>
<proteinExistence type="predicted"/>
<sequence length="741" mass="79105">MSGRSPSQRFRSKTSDLSDRFRGSTQGPRPPIEAGIPPVPHLPDADADAQKNRRRLPFLGRKKKSVLPVAATSPAPVPSFKASLSNDRPSTENRPNRNRKGKGTGIPAAVWNEDLSPEDEHPRLSILSHLPPVNVSPPSFDSITEQFTPLKPSTFQSSIPKRSSRPNLLTQHSNTFNTPRSSESSKDGTRTPTPRTPRPTIAISPPQGNSVINTDDEGHYMSPRAAPNPPTSPTKDASRSDYPDLEHLDVPSDHPSNASFSSLTSSSDPDKSMNASSSSFDPMSEAESDVSLTRQRTNSGGATSSLLSVSESRSSLASRRSSIRQIPSPLRSKAPTAPPTIPLPTPPLSASSDGVIPAVYSSFPSIPSIVSQQHSPYVLEGSPRPRAVTTCSLPAIRPTPPSSPRAVAFPSSSDTPSTSLQRSPTVRRDLGDKNSPRSRDIDKASNEQLRRALTSQRSKIDDLSEYLLEIVGKHEAEKALLERRIEFLEKEAQKRDREIKGLRYLVMTGGTSADLAALRGNGVLSNVEFPRSATRSPGADTVAGLQLLQQMSPGLATPRVSAPDSDPIVSTTPSRSIGERVNSSPSSPSPRSWSPGSSTKSPTLSIVETLDSAIPTGLGLDMSQVSNRPSSSSLSSGSTSSLPCLTAANTASSGLSAIPESPTPYADPESPVSDKQREKDERRVSRALNRLSASSSSSSISPATVSYATNLRKGKARSFGQAIDQSPEFGELLDKLKLLSE</sequence>
<feature type="compositionally biased region" description="Low complexity" evidence="2">
    <location>
        <begin position="686"/>
        <end position="704"/>
    </location>
</feature>
<feature type="compositionally biased region" description="Basic and acidic residues" evidence="2">
    <location>
        <begin position="672"/>
        <end position="684"/>
    </location>
</feature>
<dbReference type="Proteomes" id="UP000076761">
    <property type="component" value="Unassembled WGS sequence"/>
</dbReference>
<evidence type="ECO:0000313" key="4">
    <source>
        <dbReference type="Proteomes" id="UP000076761"/>
    </source>
</evidence>
<feature type="compositionally biased region" description="Low complexity" evidence="2">
    <location>
        <begin position="623"/>
        <end position="641"/>
    </location>
</feature>
<evidence type="ECO:0000256" key="2">
    <source>
        <dbReference type="SAM" id="MobiDB-lite"/>
    </source>
</evidence>
<feature type="compositionally biased region" description="Polar residues" evidence="2">
    <location>
        <begin position="410"/>
        <end position="424"/>
    </location>
</feature>
<feature type="compositionally biased region" description="Low complexity" evidence="2">
    <location>
        <begin position="583"/>
        <end position="602"/>
    </location>
</feature>
<feature type="compositionally biased region" description="Low complexity" evidence="2">
    <location>
        <begin position="304"/>
        <end position="335"/>
    </location>
</feature>
<feature type="region of interest" description="Disordered" evidence="2">
    <location>
        <begin position="653"/>
        <end position="704"/>
    </location>
</feature>
<feature type="compositionally biased region" description="Polar residues" evidence="2">
    <location>
        <begin position="136"/>
        <end position="182"/>
    </location>
</feature>
<feature type="region of interest" description="Disordered" evidence="2">
    <location>
        <begin position="618"/>
        <end position="641"/>
    </location>
</feature>
<dbReference type="EMBL" id="KV425597">
    <property type="protein sequence ID" value="KZT22295.1"/>
    <property type="molecule type" value="Genomic_DNA"/>
</dbReference>
<gene>
    <name evidence="3" type="ORF">NEOLEDRAFT_1150126</name>
</gene>